<dbReference type="SMART" id="SM01019">
    <property type="entry name" value="B3"/>
    <property type="match status" value="1"/>
</dbReference>
<accession>A0A0K9PMZ9</accession>
<dbReference type="OrthoDB" id="757982at2759"/>
<evidence type="ECO:0000256" key="3">
    <source>
        <dbReference type="ARBA" id="ARBA00023125"/>
    </source>
</evidence>
<dbReference type="Gene3D" id="2.40.330.10">
    <property type="entry name" value="DNA-binding pseudobarrel domain"/>
    <property type="match status" value="1"/>
</dbReference>
<keyword evidence="5" id="KW-0539">Nucleus</keyword>
<organism evidence="8 9">
    <name type="scientific">Zostera marina</name>
    <name type="common">Eelgrass</name>
    <dbReference type="NCBI Taxonomy" id="29655"/>
    <lineage>
        <taxon>Eukaryota</taxon>
        <taxon>Viridiplantae</taxon>
        <taxon>Streptophyta</taxon>
        <taxon>Embryophyta</taxon>
        <taxon>Tracheophyta</taxon>
        <taxon>Spermatophyta</taxon>
        <taxon>Magnoliopsida</taxon>
        <taxon>Liliopsida</taxon>
        <taxon>Zosteraceae</taxon>
        <taxon>Zostera</taxon>
    </lineage>
</organism>
<dbReference type="GO" id="GO:0003700">
    <property type="term" value="F:DNA-binding transcription factor activity"/>
    <property type="evidence" value="ECO:0007669"/>
    <property type="project" value="InterPro"/>
</dbReference>
<dbReference type="InterPro" id="IPR044800">
    <property type="entry name" value="LEC2-like"/>
</dbReference>
<sequence>MEKGGEGEFHRFSHFLNTFPHLKGSFSTVPTTTSPDWPPPLPSPSPSRGVFLNDKTTITNVDHSFRSLEDVGGVHQTNGDGLTNTFLSNFQSQSGGAYDPSGSEQVRNPYTLQSFFSENVRSSGTVPGRSVDMANGGRKQSCINESDFFSLKEPNSPGFPIKTPENGNLLVGGSHQKISTTSSSSLELFHGEESNEIHNINRQLNTTWFQTYDYDCNYNCNCNYNFNYNSSVVSEDTPMILPTRKKKFVPVQQNHVRSGWNFIPYGVNTTNLSQIVMDPVLHFWQQRVLETSQIYQKNSPSPSPSTSGGNQILSSTSVCIDTDDKELERRGLSIVLKKELRRSDVSSLGRIVLPKKQAEGYLPYLTQKEGIQLQMRDFTYSGVWTFKYRYWPNNKSRMYIMENTGDFVRIHGLKTGDFFAVYLEHCSGTFIVRGMKHDGGAERSQSQGNENVQ</sequence>
<reference evidence="9" key="1">
    <citation type="journal article" date="2016" name="Nature">
        <title>The genome of the seagrass Zostera marina reveals angiosperm adaptation to the sea.</title>
        <authorList>
            <person name="Olsen J.L."/>
            <person name="Rouze P."/>
            <person name="Verhelst B."/>
            <person name="Lin Y.-C."/>
            <person name="Bayer T."/>
            <person name="Collen J."/>
            <person name="Dattolo E."/>
            <person name="De Paoli E."/>
            <person name="Dittami S."/>
            <person name="Maumus F."/>
            <person name="Michel G."/>
            <person name="Kersting A."/>
            <person name="Lauritano C."/>
            <person name="Lohaus R."/>
            <person name="Toepel M."/>
            <person name="Tonon T."/>
            <person name="Vanneste K."/>
            <person name="Amirebrahimi M."/>
            <person name="Brakel J."/>
            <person name="Bostroem C."/>
            <person name="Chovatia M."/>
            <person name="Grimwood J."/>
            <person name="Jenkins J.W."/>
            <person name="Jueterbock A."/>
            <person name="Mraz A."/>
            <person name="Stam W.T."/>
            <person name="Tice H."/>
            <person name="Bornberg-Bauer E."/>
            <person name="Green P.J."/>
            <person name="Pearson G.A."/>
            <person name="Procaccini G."/>
            <person name="Duarte C.M."/>
            <person name="Schmutz J."/>
            <person name="Reusch T.B.H."/>
            <person name="Van de Peer Y."/>
        </authorList>
    </citation>
    <scope>NUCLEOTIDE SEQUENCE [LARGE SCALE GENOMIC DNA]</scope>
    <source>
        <strain evidence="9">cv. Finnish</strain>
    </source>
</reference>
<dbReference type="InterPro" id="IPR003340">
    <property type="entry name" value="B3_DNA-bd"/>
</dbReference>
<feature type="region of interest" description="Disordered" evidence="6">
    <location>
        <begin position="27"/>
        <end position="47"/>
    </location>
</feature>
<dbReference type="Proteomes" id="UP000036987">
    <property type="component" value="Unassembled WGS sequence"/>
</dbReference>
<evidence type="ECO:0000256" key="2">
    <source>
        <dbReference type="ARBA" id="ARBA00023015"/>
    </source>
</evidence>
<dbReference type="SUPFAM" id="SSF101936">
    <property type="entry name" value="DNA-binding pseudobarrel domain"/>
    <property type="match status" value="1"/>
</dbReference>
<dbReference type="PANTHER" id="PTHR31140:SF90">
    <property type="entry name" value="B3 DOMAIN-CONTAINING TRANSCRIPTION FACTOR LEC2"/>
    <property type="match status" value="1"/>
</dbReference>
<evidence type="ECO:0000256" key="4">
    <source>
        <dbReference type="ARBA" id="ARBA00023163"/>
    </source>
</evidence>
<dbReference type="Pfam" id="PF02362">
    <property type="entry name" value="B3"/>
    <property type="match status" value="1"/>
</dbReference>
<keyword evidence="3" id="KW-0238">DNA-binding</keyword>
<protein>
    <recommendedName>
        <fullName evidence="7">TF-B3 domain-containing protein</fullName>
    </recommendedName>
</protein>
<dbReference type="GO" id="GO:0005634">
    <property type="term" value="C:nucleus"/>
    <property type="evidence" value="ECO:0007669"/>
    <property type="project" value="UniProtKB-SubCell"/>
</dbReference>
<keyword evidence="2" id="KW-0805">Transcription regulation</keyword>
<keyword evidence="9" id="KW-1185">Reference proteome</keyword>
<evidence type="ECO:0000259" key="7">
    <source>
        <dbReference type="PROSITE" id="PS50863"/>
    </source>
</evidence>
<keyword evidence="4" id="KW-0804">Transcription</keyword>
<feature type="domain" description="TF-B3" evidence="7">
    <location>
        <begin position="336"/>
        <end position="438"/>
    </location>
</feature>
<dbReference type="AlphaFoldDB" id="A0A0K9PMZ9"/>
<dbReference type="GO" id="GO:0003677">
    <property type="term" value="F:DNA binding"/>
    <property type="evidence" value="ECO:0007669"/>
    <property type="project" value="UniProtKB-KW"/>
</dbReference>
<dbReference type="InterPro" id="IPR015300">
    <property type="entry name" value="DNA-bd_pseudobarrel_sf"/>
</dbReference>
<name>A0A0K9PMZ9_ZOSMR</name>
<evidence type="ECO:0000256" key="5">
    <source>
        <dbReference type="ARBA" id="ARBA00023242"/>
    </source>
</evidence>
<dbReference type="CDD" id="cd10017">
    <property type="entry name" value="B3_DNA"/>
    <property type="match status" value="1"/>
</dbReference>
<evidence type="ECO:0000256" key="1">
    <source>
        <dbReference type="ARBA" id="ARBA00004123"/>
    </source>
</evidence>
<evidence type="ECO:0000256" key="6">
    <source>
        <dbReference type="SAM" id="MobiDB-lite"/>
    </source>
</evidence>
<feature type="region of interest" description="Disordered" evidence="6">
    <location>
        <begin position="295"/>
        <end position="314"/>
    </location>
</feature>
<comment type="subcellular location">
    <subcellularLocation>
        <location evidence="1">Nucleus</location>
    </subcellularLocation>
</comment>
<feature type="compositionally biased region" description="Pro residues" evidence="6">
    <location>
        <begin position="36"/>
        <end position="45"/>
    </location>
</feature>
<dbReference type="PROSITE" id="PS50863">
    <property type="entry name" value="B3"/>
    <property type="match status" value="1"/>
</dbReference>
<proteinExistence type="predicted"/>
<dbReference type="PANTHER" id="PTHR31140">
    <property type="entry name" value="B3 DOMAIN-CONTAINING TRANSCRIPTION FACTOR ABI3"/>
    <property type="match status" value="1"/>
</dbReference>
<evidence type="ECO:0000313" key="8">
    <source>
        <dbReference type="EMBL" id="KMZ70448.1"/>
    </source>
</evidence>
<gene>
    <name evidence="8" type="ORF">ZOSMA_19G00300</name>
</gene>
<evidence type="ECO:0000313" key="9">
    <source>
        <dbReference type="Proteomes" id="UP000036987"/>
    </source>
</evidence>
<dbReference type="EMBL" id="LFYR01000728">
    <property type="protein sequence ID" value="KMZ70448.1"/>
    <property type="molecule type" value="Genomic_DNA"/>
</dbReference>
<comment type="caution">
    <text evidence="8">The sequence shown here is derived from an EMBL/GenBank/DDBJ whole genome shotgun (WGS) entry which is preliminary data.</text>
</comment>